<evidence type="ECO:0000256" key="2">
    <source>
        <dbReference type="ARBA" id="ARBA00008779"/>
    </source>
</evidence>
<dbReference type="PANTHER" id="PTHR45953:SF1">
    <property type="entry name" value="IDURONATE 2-SULFATASE"/>
    <property type="match status" value="1"/>
</dbReference>
<reference evidence="7" key="1">
    <citation type="submission" date="2022-03" db="EMBL/GenBank/DDBJ databases">
        <authorList>
            <person name="Martin C."/>
        </authorList>
    </citation>
    <scope>NUCLEOTIDE SEQUENCE</scope>
</reference>
<dbReference type="InterPro" id="IPR017850">
    <property type="entry name" value="Alkaline_phosphatase_core_sf"/>
</dbReference>
<evidence type="ECO:0000256" key="4">
    <source>
        <dbReference type="ARBA" id="ARBA00022729"/>
    </source>
</evidence>
<comment type="cofactor">
    <cofactor evidence="1">
        <name>Ca(2+)</name>
        <dbReference type="ChEBI" id="CHEBI:29108"/>
    </cofactor>
</comment>
<evidence type="ECO:0000313" key="8">
    <source>
        <dbReference type="Proteomes" id="UP000749559"/>
    </source>
</evidence>
<organism evidence="7 8">
    <name type="scientific">Owenia fusiformis</name>
    <name type="common">Polychaete worm</name>
    <dbReference type="NCBI Taxonomy" id="6347"/>
    <lineage>
        <taxon>Eukaryota</taxon>
        <taxon>Metazoa</taxon>
        <taxon>Spiralia</taxon>
        <taxon>Lophotrochozoa</taxon>
        <taxon>Annelida</taxon>
        <taxon>Polychaeta</taxon>
        <taxon>Sedentaria</taxon>
        <taxon>Canalipalpata</taxon>
        <taxon>Sabellida</taxon>
        <taxon>Oweniida</taxon>
        <taxon>Oweniidae</taxon>
        <taxon>Owenia</taxon>
    </lineage>
</organism>
<evidence type="ECO:0000256" key="6">
    <source>
        <dbReference type="ARBA" id="ARBA00022837"/>
    </source>
</evidence>
<dbReference type="PROSITE" id="PS00523">
    <property type="entry name" value="SULFATASE_1"/>
    <property type="match status" value="1"/>
</dbReference>
<sequence>MQSKYLNISVSVLYLICIYSEHMVKARKNVLFILSDDLRPEIKALYDKASPYQMNPSIYTPNLDEFSKHSVVFRKAYVQVALCSPSRTSFLTGRRPDTTKVYNLKDHFRNVGGNFTTIPQYFKEHGYRSIGMGKIFHHQTKDGGDILSWSHDEPYFTPKRRPSFWETVRTEKSWIAINETTELEHPLHDDRSTDYAIGCLRRLAPKALSGEENFILSVGFALPHLPFIFPRRFLRHYPMDNISMPTNPYLPKNMPPYSINLGWEFMEYADIAALPDNPNSRNKKQYNNKKIHELRRAYFASISYVDSLFGHLIQELKDLGLSENTIVLFAGDHGYHLYEHAIWGKLTDYEIATRAPLMIHVPGITDNHKGFISDHLVEFTDIYPTLVELAGLQTIPQCPENSTNVKVCSEGSSLVPIINNPMVKSKPRVFSQYLRQYRRQYIMGYSMRTRRYRYTEWIEFISKPANTPMWNSVKWREMHDHLNDPEENINLAKKPEYAEIVERLSRRLRNGWRAVRQQSGANIENDITVDEKDINNIKQPNINDDESVTNDENDVLVHTLPMMSREHVILIALAGAFCFFQFIFFRKLFFNYKRKNHHTPLKDDLEKM</sequence>
<dbReference type="GO" id="GO:0046872">
    <property type="term" value="F:metal ion binding"/>
    <property type="evidence" value="ECO:0007669"/>
    <property type="project" value="UniProtKB-KW"/>
</dbReference>
<dbReference type="InterPro" id="IPR000917">
    <property type="entry name" value="Sulfatase_N"/>
</dbReference>
<accession>A0A8J1TBJ3</accession>
<proteinExistence type="inferred from homology"/>
<dbReference type="GO" id="GO:0005737">
    <property type="term" value="C:cytoplasm"/>
    <property type="evidence" value="ECO:0007669"/>
    <property type="project" value="TreeGrafter"/>
</dbReference>
<name>A0A8J1TBJ3_OWEFU</name>
<dbReference type="EMBL" id="CAIIXF020000011">
    <property type="protein sequence ID" value="CAH1799999.1"/>
    <property type="molecule type" value="Genomic_DNA"/>
</dbReference>
<dbReference type="Gene3D" id="3.40.720.10">
    <property type="entry name" value="Alkaline Phosphatase, subunit A"/>
    <property type="match status" value="1"/>
</dbReference>
<keyword evidence="6" id="KW-0106">Calcium</keyword>
<dbReference type="SUPFAM" id="SSF53649">
    <property type="entry name" value="Alkaline phosphatase-like"/>
    <property type="match status" value="1"/>
</dbReference>
<evidence type="ECO:0000313" key="7">
    <source>
        <dbReference type="EMBL" id="CAH1799999.1"/>
    </source>
</evidence>
<keyword evidence="8" id="KW-1185">Reference proteome</keyword>
<comment type="caution">
    <text evidence="7">The sequence shown here is derived from an EMBL/GenBank/DDBJ whole genome shotgun (WGS) entry which is preliminary data.</text>
</comment>
<dbReference type="GO" id="GO:0004423">
    <property type="term" value="F:iduronate-2-sulfatase activity"/>
    <property type="evidence" value="ECO:0007669"/>
    <property type="project" value="InterPro"/>
</dbReference>
<dbReference type="Proteomes" id="UP000749559">
    <property type="component" value="Unassembled WGS sequence"/>
</dbReference>
<gene>
    <name evidence="7" type="ORF">OFUS_LOCUS23946</name>
</gene>
<keyword evidence="5" id="KW-0378">Hydrolase</keyword>
<dbReference type="Pfam" id="PF00884">
    <property type="entry name" value="Sulfatase"/>
    <property type="match status" value="1"/>
</dbReference>
<protein>
    <submittedName>
        <fullName evidence="7">Uncharacterized protein</fullName>
    </submittedName>
</protein>
<evidence type="ECO:0000256" key="5">
    <source>
        <dbReference type="ARBA" id="ARBA00022801"/>
    </source>
</evidence>
<dbReference type="PANTHER" id="PTHR45953">
    <property type="entry name" value="IDURONATE 2-SULFATASE"/>
    <property type="match status" value="1"/>
</dbReference>
<dbReference type="InterPro" id="IPR024607">
    <property type="entry name" value="Sulfatase_CS"/>
</dbReference>
<keyword evidence="4" id="KW-0732">Signal</keyword>
<dbReference type="AlphaFoldDB" id="A0A8J1TBJ3"/>
<dbReference type="CDD" id="cd16030">
    <property type="entry name" value="iduronate-2-sulfatase"/>
    <property type="match status" value="1"/>
</dbReference>
<dbReference type="OrthoDB" id="186522at2759"/>
<dbReference type="InterPro" id="IPR035874">
    <property type="entry name" value="IDS"/>
</dbReference>
<keyword evidence="3" id="KW-0479">Metal-binding</keyword>
<evidence type="ECO:0000256" key="1">
    <source>
        <dbReference type="ARBA" id="ARBA00001913"/>
    </source>
</evidence>
<comment type="similarity">
    <text evidence="2">Belongs to the sulfatase family.</text>
</comment>
<evidence type="ECO:0000256" key="3">
    <source>
        <dbReference type="ARBA" id="ARBA00022723"/>
    </source>
</evidence>